<dbReference type="Gramene" id="PNW75903">
    <property type="protein sequence ID" value="PNW75903"/>
    <property type="gene ID" value="CHLRE_12g555650v5"/>
</dbReference>
<organism evidence="3 4">
    <name type="scientific">Chlamydomonas reinhardtii</name>
    <name type="common">Chlamydomonas smithii</name>
    <dbReference type="NCBI Taxonomy" id="3055"/>
    <lineage>
        <taxon>Eukaryota</taxon>
        <taxon>Viridiplantae</taxon>
        <taxon>Chlorophyta</taxon>
        <taxon>core chlorophytes</taxon>
        <taxon>Chlorophyceae</taxon>
        <taxon>CS clade</taxon>
        <taxon>Chlamydomonadales</taxon>
        <taxon>Chlamydomonadaceae</taxon>
        <taxon>Chlamydomonas</taxon>
    </lineage>
</organism>
<dbReference type="InParanoid" id="A0A2K3D5T8"/>
<dbReference type="RefSeq" id="XP_042918916.1">
    <property type="nucleotide sequence ID" value="XM_043069082.1"/>
</dbReference>
<dbReference type="EMBL" id="CM008973">
    <property type="protein sequence ID" value="PNW75903.1"/>
    <property type="molecule type" value="Genomic_DNA"/>
</dbReference>
<feature type="compositionally biased region" description="Basic residues" evidence="1">
    <location>
        <begin position="94"/>
        <end position="105"/>
    </location>
</feature>
<evidence type="ECO:0000256" key="1">
    <source>
        <dbReference type="SAM" id="MobiDB-lite"/>
    </source>
</evidence>
<feature type="compositionally biased region" description="Polar residues" evidence="1">
    <location>
        <begin position="73"/>
        <end position="90"/>
    </location>
</feature>
<dbReference type="InterPro" id="IPR005069">
    <property type="entry name" value="Nucl-diP-sugar_transferase"/>
</dbReference>
<keyword evidence="4" id="KW-1185">Reference proteome</keyword>
<feature type="region of interest" description="Disordered" evidence="1">
    <location>
        <begin position="73"/>
        <end position="108"/>
    </location>
</feature>
<evidence type="ECO:0000259" key="2">
    <source>
        <dbReference type="Pfam" id="PF03407"/>
    </source>
</evidence>
<name>A0A2K3D5T8_CHLRE</name>
<gene>
    <name evidence="3" type="ORF">CHLRE_12g555650v5</name>
</gene>
<feature type="region of interest" description="Disordered" evidence="1">
    <location>
        <begin position="192"/>
        <end position="244"/>
    </location>
</feature>
<proteinExistence type="predicted"/>
<dbReference type="GeneID" id="66055840"/>
<reference evidence="3 4" key="1">
    <citation type="journal article" date="2007" name="Science">
        <title>The Chlamydomonas genome reveals the evolution of key animal and plant functions.</title>
        <authorList>
            <person name="Merchant S.S."/>
            <person name="Prochnik S.E."/>
            <person name="Vallon O."/>
            <person name="Harris E.H."/>
            <person name="Karpowicz S.J."/>
            <person name="Witman G.B."/>
            <person name="Terry A."/>
            <person name="Salamov A."/>
            <person name="Fritz-Laylin L.K."/>
            <person name="Marechal-Drouard L."/>
            <person name="Marshall W.F."/>
            <person name="Qu L.H."/>
            <person name="Nelson D.R."/>
            <person name="Sanderfoot A.A."/>
            <person name="Spalding M.H."/>
            <person name="Kapitonov V.V."/>
            <person name="Ren Q."/>
            <person name="Ferris P."/>
            <person name="Lindquist E."/>
            <person name="Shapiro H."/>
            <person name="Lucas S.M."/>
            <person name="Grimwood J."/>
            <person name="Schmutz J."/>
            <person name="Cardol P."/>
            <person name="Cerutti H."/>
            <person name="Chanfreau G."/>
            <person name="Chen C.L."/>
            <person name="Cognat V."/>
            <person name="Croft M.T."/>
            <person name="Dent R."/>
            <person name="Dutcher S."/>
            <person name="Fernandez E."/>
            <person name="Fukuzawa H."/>
            <person name="Gonzalez-Ballester D."/>
            <person name="Gonzalez-Halphen D."/>
            <person name="Hallmann A."/>
            <person name="Hanikenne M."/>
            <person name="Hippler M."/>
            <person name="Inwood W."/>
            <person name="Jabbari K."/>
            <person name="Kalanon M."/>
            <person name="Kuras R."/>
            <person name="Lefebvre P.A."/>
            <person name="Lemaire S.D."/>
            <person name="Lobanov A.V."/>
            <person name="Lohr M."/>
            <person name="Manuell A."/>
            <person name="Meier I."/>
            <person name="Mets L."/>
            <person name="Mittag M."/>
            <person name="Mittelmeier T."/>
            <person name="Moroney J.V."/>
            <person name="Moseley J."/>
            <person name="Napoli C."/>
            <person name="Nedelcu A.M."/>
            <person name="Niyogi K."/>
            <person name="Novoselov S.V."/>
            <person name="Paulsen I.T."/>
            <person name="Pazour G."/>
            <person name="Purton S."/>
            <person name="Ral J.P."/>
            <person name="Riano-Pachon D.M."/>
            <person name="Riekhof W."/>
            <person name="Rymarquis L."/>
            <person name="Schroda M."/>
            <person name="Stern D."/>
            <person name="Umen J."/>
            <person name="Willows R."/>
            <person name="Wilson N."/>
            <person name="Zimmer S.L."/>
            <person name="Allmer J."/>
            <person name="Balk J."/>
            <person name="Bisova K."/>
            <person name="Chen C.J."/>
            <person name="Elias M."/>
            <person name="Gendler K."/>
            <person name="Hauser C."/>
            <person name="Lamb M.R."/>
            <person name="Ledford H."/>
            <person name="Long J.C."/>
            <person name="Minagawa J."/>
            <person name="Page M.D."/>
            <person name="Pan J."/>
            <person name="Pootakham W."/>
            <person name="Roje S."/>
            <person name="Rose A."/>
            <person name="Stahlberg E."/>
            <person name="Terauchi A.M."/>
            <person name="Yang P."/>
            <person name="Ball S."/>
            <person name="Bowler C."/>
            <person name="Dieckmann C.L."/>
            <person name="Gladyshev V.N."/>
            <person name="Green P."/>
            <person name="Jorgensen R."/>
            <person name="Mayfield S."/>
            <person name="Mueller-Roeber B."/>
            <person name="Rajamani S."/>
            <person name="Sayre R.T."/>
            <person name="Brokstein P."/>
            <person name="Dubchak I."/>
            <person name="Goodstein D."/>
            <person name="Hornick L."/>
            <person name="Huang Y.W."/>
            <person name="Jhaveri J."/>
            <person name="Luo Y."/>
            <person name="Martinez D."/>
            <person name="Ngau W.C."/>
            <person name="Otillar B."/>
            <person name="Poliakov A."/>
            <person name="Porter A."/>
            <person name="Szajkowski L."/>
            <person name="Werner G."/>
            <person name="Zhou K."/>
            <person name="Grigoriev I.V."/>
            <person name="Rokhsar D.S."/>
            <person name="Grossman A.R."/>
        </authorList>
    </citation>
    <scope>NUCLEOTIDE SEQUENCE [LARGE SCALE GENOMIC DNA]</scope>
    <source>
        <strain evidence="4">CC-503</strain>
    </source>
</reference>
<dbReference type="Proteomes" id="UP000006906">
    <property type="component" value="Chromosome 12"/>
</dbReference>
<feature type="compositionally biased region" description="Acidic residues" evidence="1">
    <location>
        <begin position="656"/>
        <end position="665"/>
    </location>
</feature>
<evidence type="ECO:0000313" key="4">
    <source>
        <dbReference type="Proteomes" id="UP000006906"/>
    </source>
</evidence>
<evidence type="ECO:0000313" key="3">
    <source>
        <dbReference type="EMBL" id="PNW75903.1"/>
    </source>
</evidence>
<feature type="region of interest" description="Disordered" evidence="1">
    <location>
        <begin position="655"/>
        <end position="697"/>
    </location>
</feature>
<dbReference type="PANTHER" id="PTHR31535">
    <property type="match status" value="1"/>
</dbReference>
<dbReference type="PANTHER" id="PTHR31535:SF3">
    <property type="entry name" value="REGULATORY PROTEIN ZESTE"/>
    <property type="match status" value="1"/>
</dbReference>
<dbReference type="Pfam" id="PF03407">
    <property type="entry name" value="Nucleotid_trans"/>
    <property type="match status" value="1"/>
</dbReference>
<accession>A0A2K3D5T8</accession>
<feature type="region of interest" description="Disordered" evidence="1">
    <location>
        <begin position="12"/>
        <end position="31"/>
    </location>
</feature>
<sequence length="1062" mass="110803">MELLACARSKAAAAATGASGPRRAPRLSSRSPASPLTLALLALLTLASGVSAGTSLLPGPHTDNIRVRTQAAASGNLDPSNPGSGASRSLQAAKRGKASGRKPTPHSRYVSVGQVRPFTGDVAPAPALALALQARSVQREVILITDTRPRSALQLADNLLQLGFAHTLWLTSGHAVCAAAERLRADREALRAARGGGGGGGGSSSGGNGGGSSSGMDSEYAAKDGEDGAGGKGGGAAAAADADDPWTRTAAAAARRRWRRGLAAAAGSSTAAATGLLPPLNNSALLLRMVEAAALEDGSRAPFAAPPPAAAGASDALACAWYAQPFPAGFTGHRRLMMKRVMLMARAVRLGYNVLSLDTDVVVLRDPYPHLKAPPYGDMHMVVGKSVRGGGVVNTGVMYVQNASRHGPISWLLAEVVDRNLRWVEHNVSMPHMAAAAAAAAAAGSATAAVAGGGSGGGAGGGGGGGGGARLMPHQADSRGCWDQFLFGDVVLTGMTGKLVLLYCARPNTRPSGGAKGGAMGALAGLAARRGGGGASSDELSGNSWADKHRTAMGLGDKAGPTDLMMHEVTQVEEQAHVALVAARSYTTTWVNISIPRAATPLLPTEPGYSLPGLKNGFSADAFQKQLAADSKHLELKRRRQQRRRVLLLQEQEQLQSDEEWEGQEEGLRRGAFAEEEGEEEVDSADEAGWGQRQRRQLLQSEAAEGAVSLPHERRAMERLAYAADWLIGGWPQRGALGLWDPLLTSGKQRQVFAHLVRAPGPTSVGKDAVRMQYGEYDWELAALAGGGPFPFLGSPDPSEAPRVVALLPEVDTACDSHTAWTNTARGLVQVALLTGRRVVWPSVPCADSGPWVSPNPGSRRSLPLNVNLKFLAHGASFGTKDGRAGSGLQCTPASIFHQKCLYERHVVIRNDSAAAVLNGAGAAAAAVGGAAVDSDADVGAEYSVRVEGPRGLLPAEFEVYRRLLPEREGEPGPHNTVHLQGDDGEYEDGEKPIMFDEPPRFEGVVYVKAPVVAKALREGPLAAQRVLYLAQRTFLTQLDKLGEPALVTAYRTFRNECPALK</sequence>
<feature type="compositionally biased region" description="Gly residues" evidence="1">
    <location>
        <begin position="194"/>
        <end position="213"/>
    </location>
</feature>
<feature type="compositionally biased region" description="Acidic residues" evidence="1">
    <location>
        <begin position="674"/>
        <end position="686"/>
    </location>
</feature>
<feature type="domain" description="Nucleotide-diphospho-sugar transferase" evidence="2">
    <location>
        <begin position="334"/>
        <end position="402"/>
    </location>
</feature>
<protein>
    <recommendedName>
        <fullName evidence="2">Nucleotide-diphospho-sugar transferase domain-containing protein</fullName>
    </recommendedName>
</protein>
<dbReference type="KEGG" id="cre:CHLRE_12g555650v5"/>
<dbReference type="OrthoDB" id="532336at2759"/>
<dbReference type="AlphaFoldDB" id="A0A2K3D5T8"/>
<dbReference type="OMA" id="RTFRNEC"/>